<keyword evidence="3 5" id="KW-1133">Transmembrane helix</keyword>
<name>A0ABT7DYJ5_9NEIS</name>
<keyword evidence="7" id="KW-1185">Reference proteome</keyword>
<feature type="transmembrane region" description="Helical" evidence="5">
    <location>
        <begin position="106"/>
        <end position="123"/>
    </location>
</feature>
<comment type="caution">
    <text evidence="6">The sequence shown here is derived from an EMBL/GenBank/DDBJ whole genome shotgun (WGS) entry which is preliminary data.</text>
</comment>
<reference evidence="6" key="1">
    <citation type="submission" date="2023-03" db="EMBL/GenBank/DDBJ databases">
        <title>Chitinimonas shenzhenensis gen. nov., sp. nov., a novel member of family Burkholderiaceae isolated from activated sludge collected in Shen Zhen, China.</title>
        <authorList>
            <person name="Wang X."/>
        </authorList>
    </citation>
    <scope>NUCLEOTIDE SEQUENCE</scope>
    <source>
        <strain evidence="6">DQS-5</strain>
    </source>
</reference>
<dbReference type="RefSeq" id="WP_284101449.1">
    <property type="nucleotide sequence ID" value="NZ_JARRAF010000015.1"/>
</dbReference>
<dbReference type="Pfam" id="PF01124">
    <property type="entry name" value="MAPEG"/>
    <property type="match status" value="1"/>
</dbReference>
<dbReference type="PANTHER" id="PTHR35371:SF1">
    <property type="entry name" value="BLR7753 PROTEIN"/>
    <property type="match status" value="1"/>
</dbReference>
<dbReference type="Proteomes" id="UP001172778">
    <property type="component" value="Unassembled WGS sequence"/>
</dbReference>
<evidence type="ECO:0000256" key="4">
    <source>
        <dbReference type="ARBA" id="ARBA00023136"/>
    </source>
</evidence>
<proteinExistence type="predicted"/>
<evidence type="ECO:0000313" key="7">
    <source>
        <dbReference type="Proteomes" id="UP001172778"/>
    </source>
</evidence>
<evidence type="ECO:0000313" key="6">
    <source>
        <dbReference type="EMBL" id="MDK2125137.1"/>
    </source>
</evidence>
<dbReference type="PANTHER" id="PTHR35371">
    <property type="entry name" value="INNER MEMBRANE PROTEIN"/>
    <property type="match status" value="1"/>
</dbReference>
<accession>A0ABT7DYJ5</accession>
<keyword evidence="2 5" id="KW-0812">Transmembrane</keyword>
<dbReference type="SUPFAM" id="SSF161084">
    <property type="entry name" value="MAPEG domain-like"/>
    <property type="match status" value="1"/>
</dbReference>
<evidence type="ECO:0000256" key="3">
    <source>
        <dbReference type="ARBA" id="ARBA00022989"/>
    </source>
</evidence>
<evidence type="ECO:0000256" key="1">
    <source>
        <dbReference type="ARBA" id="ARBA00004370"/>
    </source>
</evidence>
<organism evidence="6 7">
    <name type="scientific">Parachitinimonas caeni</name>
    <dbReference type="NCBI Taxonomy" id="3031301"/>
    <lineage>
        <taxon>Bacteria</taxon>
        <taxon>Pseudomonadati</taxon>
        <taxon>Pseudomonadota</taxon>
        <taxon>Betaproteobacteria</taxon>
        <taxon>Neisseriales</taxon>
        <taxon>Chitinibacteraceae</taxon>
        <taxon>Parachitinimonas</taxon>
    </lineage>
</organism>
<dbReference type="Gene3D" id="1.20.120.550">
    <property type="entry name" value="Membrane associated eicosanoid/glutathione metabolism-like domain"/>
    <property type="match status" value="1"/>
</dbReference>
<protein>
    <submittedName>
        <fullName evidence="6">MAPEG family protein</fullName>
    </submittedName>
</protein>
<evidence type="ECO:0000256" key="2">
    <source>
        <dbReference type="ARBA" id="ARBA00022692"/>
    </source>
</evidence>
<evidence type="ECO:0000256" key="5">
    <source>
        <dbReference type="SAM" id="Phobius"/>
    </source>
</evidence>
<dbReference type="InterPro" id="IPR023352">
    <property type="entry name" value="MAPEG-like_dom_sf"/>
</dbReference>
<keyword evidence="4 5" id="KW-0472">Membrane</keyword>
<dbReference type="EMBL" id="JARRAF010000015">
    <property type="protein sequence ID" value="MDK2125137.1"/>
    <property type="molecule type" value="Genomic_DNA"/>
</dbReference>
<comment type="subcellular location">
    <subcellularLocation>
        <location evidence="1">Membrane</location>
    </subcellularLocation>
</comment>
<sequence>MAITYICVIIAIFLPLVWIACAKATMRYDNHAPRAQQAQLTGWRARANWAQQNAHEALPPFIAGVVIATQAGVPHEAINQLSLVFIICRILHGICYLKDWAWQRSLAWLVAVACVVGLLGMAIRQAA</sequence>
<dbReference type="InterPro" id="IPR001129">
    <property type="entry name" value="Membr-assoc_MAPEG"/>
</dbReference>
<gene>
    <name evidence="6" type="ORF">PZA18_13865</name>
</gene>